<evidence type="ECO:0008006" key="4">
    <source>
        <dbReference type="Google" id="ProtNLM"/>
    </source>
</evidence>
<reference evidence="2" key="1">
    <citation type="submission" date="2021-03" db="EMBL/GenBank/DDBJ databases">
        <authorList>
            <person name="Ping X."/>
        </authorList>
    </citation>
    <scope>NUCLEOTIDE SEQUENCE</scope>
    <source>
        <strain evidence="2">E313</strain>
    </source>
</reference>
<evidence type="ECO:0000313" key="3">
    <source>
        <dbReference type="Proteomes" id="UP000778797"/>
    </source>
</evidence>
<dbReference type="RefSeq" id="WP_227476073.1">
    <property type="nucleotide sequence ID" value="NZ_JAFMPT010000003.1"/>
</dbReference>
<reference evidence="2" key="2">
    <citation type="submission" date="2021-10" db="EMBL/GenBank/DDBJ databases">
        <title>Genome of Winogradskyella sp. E313.</title>
        <authorList>
            <person name="Zhou Y."/>
        </authorList>
    </citation>
    <scope>NUCLEOTIDE SEQUENCE</scope>
    <source>
        <strain evidence="2">E313</strain>
    </source>
</reference>
<gene>
    <name evidence="2" type="ORF">J1C55_03380</name>
</gene>
<proteinExistence type="predicted"/>
<accession>A0ABS8ELA0</accession>
<keyword evidence="3" id="KW-1185">Reference proteome</keyword>
<name>A0ABS8ELA0_9FLAO</name>
<dbReference type="EMBL" id="JAFMPT010000003">
    <property type="protein sequence ID" value="MCC1483622.1"/>
    <property type="molecule type" value="Genomic_DNA"/>
</dbReference>
<organism evidence="2 3">
    <name type="scientific">Winogradskyella immobilis</name>
    <dbReference type="NCBI Taxonomy" id="2816852"/>
    <lineage>
        <taxon>Bacteria</taxon>
        <taxon>Pseudomonadati</taxon>
        <taxon>Bacteroidota</taxon>
        <taxon>Flavobacteriia</taxon>
        <taxon>Flavobacteriales</taxon>
        <taxon>Flavobacteriaceae</taxon>
        <taxon>Winogradskyella</taxon>
    </lineage>
</organism>
<sequence length="247" mass="28829">MFKKLFVLFLTVSPYIVASQTVNGIVYDAESTVKGIKVLNITQKILTSTNDKGEFQLKAKIKDTIFFESLFHEPKYVIVNKDYFESTYVFEVKKAVNELGEVVVKNQPKTKEFEEESFNRTLKDVIELDKKKEPQKYTAAPKYGADLVQLIGLVGKLFKKKKVPEPKKISYNQLVKLFETNTFFNQNLLVNDLKIEKELQPLYFEFCEAKEIEERLLNYNSRVQLLDLFIKYSDEFLLVIEMAKDKN</sequence>
<feature type="chain" id="PRO_5046740303" description="CarboxypepD_reg-like domain-containing protein" evidence="1">
    <location>
        <begin position="19"/>
        <end position="247"/>
    </location>
</feature>
<evidence type="ECO:0000256" key="1">
    <source>
        <dbReference type="SAM" id="SignalP"/>
    </source>
</evidence>
<protein>
    <recommendedName>
        <fullName evidence="4">CarboxypepD_reg-like domain-containing protein</fullName>
    </recommendedName>
</protein>
<evidence type="ECO:0000313" key="2">
    <source>
        <dbReference type="EMBL" id="MCC1483622.1"/>
    </source>
</evidence>
<keyword evidence="1" id="KW-0732">Signal</keyword>
<comment type="caution">
    <text evidence="2">The sequence shown here is derived from an EMBL/GenBank/DDBJ whole genome shotgun (WGS) entry which is preliminary data.</text>
</comment>
<feature type="signal peptide" evidence="1">
    <location>
        <begin position="1"/>
        <end position="18"/>
    </location>
</feature>
<dbReference type="Proteomes" id="UP000778797">
    <property type="component" value="Unassembled WGS sequence"/>
</dbReference>